<sequence>MSTTTTLFRRFPGFYLWLAFGLAFVITGCSSRKRAQQFLHKQLAPIEDTEQFTGLLMVDVATGDTLIARNPQRNFTPASTLKVFALYAGLKTLPPRIPALKYQYRGDTLHLLGTGDPSALHPVLADSTALKFIQGSRVVVLHQGNLQDPRWGDGWAWDDFDRYYMPEKSTLPIHGNVLRLERAPGGVVIRPVEFTDSLSLQSQRYRRSLAGNQFFYGPSLPDTVEIPMLLSPGLIHDLWASAAGKPLRKGTDPPAGRWEVLPGMPSDSLYRHMMAVSDNFIAEQLMLLVSSTLGDSLSFQSARDHIQETYLRGIPGPARWVDGSGLSRYNLASPESLVALLMKLYREVPEERLFSLMARGGEDGTLKKGYSGPEGPYLFGKTGSLGNNHNLCGYLRTRSGKTLVFSFMNNHYSKPTALVKQRMQRILAWIHENY</sequence>
<keyword evidence="2 4" id="KW-0378">Hydrolase</keyword>
<dbReference type="EC" id="3.4.16.4" evidence="4"/>
<dbReference type="PANTHER" id="PTHR30023:SF0">
    <property type="entry name" value="PENICILLIN-SENSITIVE CARBOXYPEPTIDASE A"/>
    <property type="match status" value="1"/>
</dbReference>
<feature type="transmembrane region" description="Helical" evidence="3">
    <location>
        <begin position="14"/>
        <end position="31"/>
    </location>
</feature>
<keyword evidence="3" id="KW-0472">Membrane</keyword>
<protein>
    <submittedName>
        <fullName evidence="4">D-alanyl-D-alanine carboxypeptidase</fullName>
        <ecNumber evidence="4">3.4.16.4</ecNumber>
    </submittedName>
</protein>
<dbReference type="Gene3D" id="3.40.710.10">
    <property type="entry name" value="DD-peptidase/beta-lactamase superfamily"/>
    <property type="match status" value="2"/>
</dbReference>
<evidence type="ECO:0000313" key="5">
    <source>
        <dbReference type="Proteomes" id="UP001206312"/>
    </source>
</evidence>
<dbReference type="InterPro" id="IPR012338">
    <property type="entry name" value="Beta-lactam/transpept-like"/>
</dbReference>
<dbReference type="GO" id="GO:0009002">
    <property type="term" value="F:serine-type D-Ala-D-Ala carboxypeptidase activity"/>
    <property type="evidence" value="ECO:0007669"/>
    <property type="project" value="UniProtKB-EC"/>
</dbReference>
<dbReference type="Proteomes" id="UP001206312">
    <property type="component" value="Unassembled WGS sequence"/>
</dbReference>
<evidence type="ECO:0000256" key="3">
    <source>
        <dbReference type="SAM" id="Phobius"/>
    </source>
</evidence>
<keyword evidence="4" id="KW-0645">Protease</keyword>
<comment type="caution">
    <text evidence="4">The sequence shown here is derived from an EMBL/GenBank/DDBJ whole genome shotgun (WGS) entry which is preliminary data.</text>
</comment>
<keyword evidence="3" id="KW-1133">Transmembrane helix</keyword>
<organism evidence="4 5">
    <name type="scientific">Robiginitalea marina</name>
    <dbReference type="NCBI Taxonomy" id="2954105"/>
    <lineage>
        <taxon>Bacteria</taxon>
        <taxon>Pseudomonadati</taxon>
        <taxon>Bacteroidota</taxon>
        <taxon>Flavobacteriia</taxon>
        <taxon>Flavobacteriales</taxon>
        <taxon>Flavobacteriaceae</taxon>
        <taxon>Robiginitalea</taxon>
    </lineage>
</organism>
<evidence type="ECO:0000256" key="2">
    <source>
        <dbReference type="ARBA" id="ARBA00022801"/>
    </source>
</evidence>
<dbReference type="PRINTS" id="PR00922">
    <property type="entry name" value="DADACBPTASE3"/>
</dbReference>
<reference evidence="4 5" key="1">
    <citation type="submission" date="2022-06" db="EMBL/GenBank/DDBJ databases">
        <authorList>
            <person name="Xuan X."/>
        </authorList>
    </citation>
    <scope>NUCLEOTIDE SEQUENCE [LARGE SCALE GENOMIC DNA]</scope>
    <source>
        <strain evidence="4 5">2V75</strain>
    </source>
</reference>
<proteinExistence type="inferred from homology"/>
<dbReference type="InterPro" id="IPR000667">
    <property type="entry name" value="Peptidase_S13"/>
</dbReference>
<evidence type="ECO:0000313" key="4">
    <source>
        <dbReference type="EMBL" id="MCO5725368.1"/>
    </source>
</evidence>
<dbReference type="EMBL" id="JAMXIB010000008">
    <property type="protein sequence ID" value="MCO5725368.1"/>
    <property type="molecule type" value="Genomic_DNA"/>
</dbReference>
<dbReference type="Pfam" id="PF02113">
    <property type="entry name" value="Peptidase_S13"/>
    <property type="match status" value="2"/>
</dbReference>
<dbReference type="PANTHER" id="PTHR30023">
    <property type="entry name" value="D-ALANYL-D-ALANINE CARBOXYPEPTIDASE"/>
    <property type="match status" value="1"/>
</dbReference>
<dbReference type="RefSeq" id="WP_252741736.1">
    <property type="nucleotide sequence ID" value="NZ_JAMXIB010000008.1"/>
</dbReference>
<comment type="similarity">
    <text evidence="1">Belongs to the peptidase S13 family.</text>
</comment>
<gene>
    <name evidence="4" type="ORF">NG653_10905</name>
</gene>
<name>A0ABT1B1S6_9FLAO</name>
<dbReference type="SUPFAM" id="SSF56601">
    <property type="entry name" value="beta-lactamase/transpeptidase-like"/>
    <property type="match status" value="1"/>
</dbReference>
<keyword evidence="3" id="KW-0812">Transmembrane</keyword>
<accession>A0ABT1B1S6</accession>
<keyword evidence="5" id="KW-1185">Reference proteome</keyword>
<evidence type="ECO:0000256" key="1">
    <source>
        <dbReference type="ARBA" id="ARBA00006096"/>
    </source>
</evidence>
<keyword evidence="4" id="KW-0121">Carboxypeptidase</keyword>